<gene>
    <name evidence="5" type="ORF">F4554_006251</name>
</gene>
<evidence type="ECO:0000259" key="4">
    <source>
        <dbReference type="Pfam" id="PF13649"/>
    </source>
</evidence>
<dbReference type="Pfam" id="PF13649">
    <property type="entry name" value="Methyltransf_25"/>
    <property type="match status" value="1"/>
</dbReference>
<dbReference type="PANTHER" id="PTHR43464">
    <property type="entry name" value="METHYLTRANSFERASE"/>
    <property type="match status" value="1"/>
</dbReference>
<dbReference type="RefSeq" id="WP_179791115.1">
    <property type="nucleotide sequence ID" value="NZ_BAAARR010000012.1"/>
</dbReference>
<accession>A0A852ZMU0</accession>
<proteinExistence type="predicted"/>
<protein>
    <submittedName>
        <fullName evidence="5">SAM-dependent methyltransferase</fullName>
    </submittedName>
</protein>
<dbReference type="Gene3D" id="3.40.50.150">
    <property type="entry name" value="Vaccinia Virus protein VP39"/>
    <property type="match status" value="1"/>
</dbReference>
<keyword evidence="1 5" id="KW-0489">Methyltransferase</keyword>
<dbReference type="InterPro" id="IPR029063">
    <property type="entry name" value="SAM-dependent_MTases_sf"/>
</dbReference>
<evidence type="ECO:0000313" key="5">
    <source>
        <dbReference type="EMBL" id="NYH93613.1"/>
    </source>
</evidence>
<dbReference type="EMBL" id="JACBZH010000001">
    <property type="protein sequence ID" value="NYH93613.1"/>
    <property type="molecule type" value="Genomic_DNA"/>
</dbReference>
<evidence type="ECO:0000256" key="2">
    <source>
        <dbReference type="ARBA" id="ARBA00022679"/>
    </source>
</evidence>
<dbReference type="SUPFAM" id="SSF53335">
    <property type="entry name" value="S-adenosyl-L-methionine-dependent methyltransferases"/>
    <property type="match status" value="1"/>
</dbReference>
<dbReference type="Proteomes" id="UP000579605">
    <property type="component" value="Unassembled WGS sequence"/>
</dbReference>
<dbReference type="GO" id="GO:0032259">
    <property type="term" value="P:methylation"/>
    <property type="evidence" value="ECO:0007669"/>
    <property type="project" value="UniProtKB-KW"/>
</dbReference>
<name>A0A852ZMU0_9ACTN</name>
<reference evidence="5 6" key="1">
    <citation type="submission" date="2020-07" db="EMBL/GenBank/DDBJ databases">
        <title>Sequencing the genomes of 1000 actinobacteria strains.</title>
        <authorList>
            <person name="Klenk H.-P."/>
        </authorList>
    </citation>
    <scope>NUCLEOTIDE SEQUENCE [LARGE SCALE GENOMIC DNA]</scope>
    <source>
        <strain evidence="5 6">DSM 18448</strain>
    </source>
</reference>
<comment type="caution">
    <text evidence="5">The sequence shown here is derived from an EMBL/GenBank/DDBJ whole genome shotgun (WGS) entry which is preliminary data.</text>
</comment>
<keyword evidence="6" id="KW-1185">Reference proteome</keyword>
<evidence type="ECO:0000313" key="6">
    <source>
        <dbReference type="Proteomes" id="UP000579605"/>
    </source>
</evidence>
<dbReference type="GO" id="GO:0008168">
    <property type="term" value="F:methyltransferase activity"/>
    <property type="evidence" value="ECO:0007669"/>
    <property type="project" value="UniProtKB-KW"/>
</dbReference>
<feature type="domain" description="Methyltransferase" evidence="4">
    <location>
        <begin position="61"/>
        <end position="158"/>
    </location>
</feature>
<dbReference type="AlphaFoldDB" id="A0A852ZMU0"/>
<organism evidence="5 6">
    <name type="scientific">Actinopolymorpha rutila</name>
    <dbReference type="NCBI Taxonomy" id="446787"/>
    <lineage>
        <taxon>Bacteria</taxon>
        <taxon>Bacillati</taxon>
        <taxon>Actinomycetota</taxon>
        <taxon>Actinomycetes</taxon>
        <taxon>Propionibacteriales</taxon>
        <taxon>Actinopolymorphaceae</taxon>
        <taxon>Actinopolymorpha</taxon>
    </lineage>
</organism>
<keyword evidence="3" id="KW-0949">S-adenosyl-L-methionine</keyword>
<evidence type="ECO:0000256" key="3">
    <source>
        <dbReference type="ARBA" id="ARBA00022691"/>
    </source>
</evidence>
<evidence type="ECO:0000256" key="1">
    <source>
        <dbReference type="ARBA" id="ARBA00022603"/>
    </source>
</evidence>
<dbReference type="PANTHER" id="PTHR43464:SF19">
    <property type="entry name" value="UBIQUINONE BIOSYNTHESIS O-METHYLTRANSFERASE, MITOCHONDRIAL"/>
    <property type="match status" value="1"/>
</dbReference>
<sequence length="252" mass="28333">MTYYYAEHEAAYAQIARRGLTQWDELFDSDRPNTYEEFPNRRFLERTLARLDLPAPAEVDVLEYGCGTGPVACFLASRGFRVHAVDLIPQAIALAREFARQRGLDIRFDVQDMCALANIPAVERYDLVVDSFCLQSIVTDPDRADLFAAVRARLAPGGHYLISTAMYEPNRDYGDGFRYDEATGVCHEEVPDQEAGAQQVDGAEQIGGTWYRPHRRHLRPEALHAELTRAGFEVLSQESRGGEVVCTPAMRS</sequence>
<keyword evidence="2 5" id="KW-0808">Transferase</keyword>
<dbReference type="InterPro" id="IPR041698">
    <property type="entry name" value="Methyltransf_25"/>
</dbReference>
<dbReference type="CDD" id="cd02440">
    <property type="entry name" value="AdoMet_MTases"/>
    <property type="match status" value="1"/>
</dbReference>